<evidence type="ECO:0000259" key="8">
    <source>
        <dbReference type="Pfam" id="PF07715"/>
    </source>
</evidence>
<dbReference type="Gene3D" id="2.40.170.20">
    <property type="entry name" value="TonB-dependent receptor, beta-barrel domain"/>
    <property type="match status" value="1"/>
</dbReference>
<dbReference type="SUPFAM" id="SSF56935">
    <property type="entry name" value="Porins"/>
    <property type="match status" value="1"/>
</dbReference>
<dbReference type="InterPro" id="IPR037066">
    <property type="entry name" value="Plug_dom_sf"/>
</dbReference>
<dbReference type="InterPro" id="IPR012910">
    <property type="entry name" value="Plug_dom"/>
</dbReference>
<keyword evidence="3 7" id="KW-1134">Transmembrane beta strand</keyword>
<dbReference type="InterPro" id="IPR023996">
    <property type="entry name" value="TonB-dep_OMP_SusC/RagA"/>
</dbReference>
<reference evidence="9" key="1">
    <citation type="submission" date="2021-01" db="EMBL/GenBank/DDBJ databases">
        <title>Fulvivirga kasyanovii gen. nov., sp nov., a novel member of the phylum Bacteroidetes isolated from seawater in a mussel farm.</title>
        <authorList>
            <person name="Zhao L.-H."/>
            <person name="Wang Z.-J."/>
        </authorList>
    </citation>
    <scope>NUCLEOTIDE SEQUENCE</scope>
    <source>
        <strain evidence="9">2943</strain>
    </source>
</reference>
<proteinExistence type="inferred from homology"/>
<dbReference type="EMBL" id="JAESIY010000004">
    <property type="protein sequence ID" value="MBL3656116.1"/>
    <property type="molecule type" value="Genomic_DNA"/>
</dbReference>
<dbReference type="NCBIfam" id="TIGR04057">
    <property type="entry name" value="SusC_RagA_signa"/>
    <property type="match status" value="1"/>
</dbReference>
<evidence type="ECO:0000256" key="5">
    <source>
        <dbReference type="ARBA" id="ARBA00023136"/>
    </source>
</evidence>
<protein>
    <submittedName>
        <fullName evidence="9">TonB-dependent receptor</fullName>
    </submittedName>
</protein>
<dbReference type="InterPro" id="IPR036942">
    <property type="entry name" value="Beta-barrel_TonB_sf"/>
</dbReference>
<evidence type="ECO:0000256" key="1">
    <source>
        <dbReference type="ARBA" id="ARBA00004571"/>
    </source>
</evidence>
<evidence type="ECO:0000313" key="9">
    <source>
        <dbReference type="EMBL" id="MBL3656116.1"/>
    </source>
</evidence>
<sequence>MSKILLLLKNELMVLILLCACLLPYTGSAQSSMVSGTVKDTEGEILPGVSVIVKGTTNGTTTDFSGEFHVKVKSGDVLVFSFIGMQSQEVEVGSQSTLNITLEENVTQLDAVEIVDVGYGKVKKTDLTGAVASVSAETLQKIPVASAAEAITGRLPGVRVQTADGSPDAEIVIRVRGGGSITQDNTPLYVVDGFIMESIRDIPPTDIASIDVLKDAAATAIYGASAANGVIIINTKKPKTGRLSINYNGFGKFNTFPKNRKYDVLSPYEYVMANYERAKLRSDQDVENFEKYYGKYDDLELYKQKRATDWQDELFGDTRFSQYHNLSLNGGTEKTKISLSLTNNDEEGLLSGSGFTRNSLNFKLGQEVSKRLNFDFGARVTYTQVNGAGTSGGSQLRVKDAVLARPVNGVADELDLDLNQIDGNDDYQSFLLSLINPNELAEQDWRKRSDKNYAFNAGIEWNVIDGLTFNTVLNGTTKFREDLRFYGPLTSRAQQEGSGLPIGMKTDRENWNYRWYNTVNYDFSNLGRHKLNVLLGHEINASGGNAESITREEYRVSITPEELFANMQLGEGDIFHNTEEFLKVSKFSLFGRVNYQFNNKYLLTATIRRDASSRFLKDNRVGVFPALALGWKINEESFMSNVSFVDQLKLRVSYGEIGNDNVNADATRLLFSPATDNGPGFGNEYGIYYSPSSDILYNPFIIWETTISRNVGVDFSLFKARVTGSIDAYYNSTTDLLLDKAIAPNSGFKTQWDNIGETSNKGIEMGLEGYIIDKSDFSLSANVNFGVNRSTIEKLDGTSERFFQSNWASTDLKDRNDYLLRVGESIGLIYGYVSDGMYTVDDFSGYNEATGQYTLKEGVPNSGATLGVGTDGLRPGYMKIRDISGDGKITSEDRKVIGNALPKAQGGFGFNARYKGFDASIFFNWSYGNDIYNTSKIEFNQMYRTTYGNMLNTMNSNNRFTYIDVDGSYTGTAGEVVTDLEQLRKMNEGKTMWSGNNSFNSATPVLTDWAVEDGSFIRLNNLTIGYTLPVSLISKYKITQFRIYATGYNLALWTNYSGYDPEVSTSSGAYQLLTPGVDYSSYPRSRSYTVGVNITF</sequence>
<dbReference type="SUPFAM" id="SSF49464">
    <property type="entry name" value="Carboxypeptidase regulatory domain-like"/>
    <property type="match status" value="1"/>
</dbReference>
<dbReference type="Pfam" id="PF07715">
    <property type="entry name" value="Plug"/>
    <property type="match status" value="1"/>
</dbReference>
<evidence type="ECO:0000256" key="7">
    <source>
        <dbReference type="PROSITE-ProRule" id="PRU01360"/>
    </source>
</evidence>
<keyword evidence="4 7" id="KW-0812">Transmembrane</keyword>
<dbReference type="FunFam" id="2.60.40.1120:FF:000003">
    <property type="entry name" value="Outer membrane protein Omp121"/>
    <property type="match status" value="1"/>
</dbReference>
<keyword evidence="5 7" id="KW-0472">Membrane</keyword>
<dbReference type="InterPro" id="IPR023997">
    <property type="entry name" value="TonB-dep_OMP_SusC/RagA_CS"/>
</dbReference>
<comment type="subcellular location">
    <subcellularLocation>
        <location evidence="1 7">Cell outer membrane</location>
        <topology evidence="1 7">Multi-pass membrane protein</topology>
    </subcellularLocation>
</comment>
<keyword evidence="9" id="KW-0675">Receptor</keyword>
<dbReference type="Gene3D" id="2.60.40.1120">
    <property type="entry name" value="Carboxypeptidase-like, regulatory domain"/>
    <property type="match status" value="1"/>
</dbReference>
<dbReference type="NCBIfam" id="TIGR04056">
    <property type="entry name" value="OMP_RagA_SusC"/>
    <property type="match status" value="1"/>
</dbReference>
<organism evidence="9 10">
    <name type="scientific">Fulvivirga sediminis</name>
    <dbReference type="NCBI Taxonomy" id="2803949"/>
    <lineage>
        <taxon>Bacteria</taxon>
        <taxon>Pseudomonadati</taxon>
        <taxon>Bacteroidota</taxon>
        <taxon>Cytophagia</taxon>
        <taxon>Cytophagales</taxon>
        <taxon>Fulvivirgaceae</taxon>
        <taxon>Fulvivirga</taxon>
    </lineage>
</organism>
<evidence type="ECO:0000256" key="3">
    <source>
        <dbReference type="ARBA" id="ARBA00022452"/>
    </source>
</evidence>
<evidence type="ECO:0000256" key="6">
    <source>
        <dbReference type="ARBA" id="ARBA00023237"/>
    </source>
</evidence>
<evidence type="ECO:0000313" key="10">
    <source>
        <dbReference type="Proteomes" id="UP000659388"/>
    </source>
</evidence>
<comment type="caution">
    <text evidence="9">The sequence shown here is derived from an EMBL/GenBank/DDBJ whole genome shotgun (WGS) entry which is preliminary data.</text>
</comment>
<keyword evidence="10" id="KW-1185">Reference proteome</keyword>
<dbReference type="InterPro" id="IPR008969">
    <property type="entry name" value="CarboxyPept-like_regulatory"/>
</dbReference>
<dbReference type="Proteomes" id="UP000659388">
    <property type="component" value="Unassembled WGS sequence"/>
</dbReference>
<name>A0A937F6V5_9BACT</name>
<comment type="similarity">
    <text evidence="7">Belongs to the TonB-dependent receptor family.</text>
</comment>
<feature type="domain" description="TonB-dependent receptor plug" evidence="8">
    <location>
        <begin position="124"/>
        <end position="230"/>
    </location>
</feature>
<dbReference type="AlphaFoldDB" id="A0A937F6V5"/>
<dbReference type="InterPro" id="IPR039426">
    <property type="entry name" value="TonB-dep_rcpt-like"/>
</dbReference>
<dbReference type="RefSeq" id="WP_202243910.1">
    <property type="nucleotide sequence ID" value="NZ_JAESIY010000004.1"/>
</dbReference>
<dbReference type="PROSITE" id="PS52016">
    <property type="entry name" value="TONB_DEPENDENT_REC_3"/>
    <property type="match status" value="1"/>
</dbReference>
<evidence type="ECO:0000256" key="2">
    <source>
        <dbReference type="ARBA" id="ARBA00022448"/>
    </source>
</evidence>
<keyword evidence="6 7" id="KW-0998">Cell outer membrane</keyword>
<dbReference type="GO" id="GO:0009279">
    <property type="term" value="C:cell outer membrane"/>
    <property type="evidence" value="ECO:0007669"/>
    <property type="project" value="UniProtKB-SubCell"/>
</dbReference>
<accession>A0A937F6V5</accession>
<keyword evidence="2 7" id="KW-0813">Transport</keyword>
<dbReference type="Pfam" id="PF13715">
    <property type="entry name" value="CarbopepD_reg_2"/>
    <property type="match status" value="1"/>
</dbReference>
<evidence type="ECO:0000256" key="4">
    <source>
        <dbReference type="ARBA" id="ARBA00022692"/>
    </source>
</evidence>
<gene>
    <name evidence="9" type="ORF">JL102_08245</name>
</gene>
<dbReference type="Gene3D" id="2.170.130.10">
    <property type="entry name" value="TonB-dependent receptor, plug domain"/>
    <property type="match status" value="1"/>
</dbReference>